<evidence type="ECO:0000313" key="4">
    <source>
        <dbReference type="Proteomes" id="UP001601992"/>
    </source>
</evidence>
<dbReference type="EMBL" id="JBIAQY010000018">
    <property type="protein sequence ID" value="MFF3573369.1"/>
    <property type="molecule type" value="Genomic_DNA"/>
</dbReference>
<accession>A0ABW6SAU2</accession>
<gene>
    <name evidence="3" type="ORF">ACFYXQ_36975</name>
</gene>
<dbReference type="RefSeq" id="WP_157186670.1">
    <property type="nucleotide sequence ID" value="NZ_JBIAQY010000018.1"/>
</dbReference>
<keyword evidence="2" id="KW-0560">Oxidoreductase</keyword>
<evidence type="ECO:0000256" key="2">
    <source>
        <dbReference type="ARBA" id="ARBA00023002"/>
    </source>
</evidence>
<protein>
    <submittedName>
        <fullName evidence="3">SDR family oxidoreductase</fullName>
    </submittedName>
</protein>
<dbReference type="Gene3D" id="3.40.50.720">
    <property type="entry name" value="NAD(P)-binding Rossmann-like Domain"/>
    <property type="match status" value="1"/>
</dbReference>
<sequence>MIVKEDGVAMGVLVLGGSRGIGRAIAVGLTEPGSTILVNYLGPDEEAQETQRLVQEKGGRAVLLRGNIASPEGAAEIAKLVSAEVDKLDTVVHCAVKTVSGPLLDADPEAFRQAVDVNAMSFLYAVQAVRPLLGAGSSVVYLSSRGARIALKDYASVGAPKAMAEAFVRYLAVELAAIGARANVVSPTAQDTAAFRDIFPNDYEQRLAEAARRSPSGRAVGLDDIVEVVRFLASPGAAMLQGQTIVLDGASTLAG</sequence>
<evidence type="ECO:0000256" key="1">
    <source>
        <dbReference type="ARBA" id="ARBA00006484"/>
    </source>
</evidence>
<comment type="caution">
    <text evidence="3">The sequence shown here is derived from an EMBL/GenBank/DDBJ whole genome shotgun (WGS) entry which is preliminary data.</text>
</comment>
<comment type="similarity">
    <text evidence="1">Belongs to the short-chain dehydrogenases/reductases (SDR) family.</text>
</comment>
<reference evidence="3 4" key="1">
    <citation type="submission" date="2024-10" db="EMBL/GenBank/DDBJ databases">
        <title>The Natural Products Discovery Center: Release of the First 8490 Sequenced Strains for Exploring Actinobacteria Biosynthetic Diversity.</title>
        <authorList>
            <person name="Kalkreuter E."/>
            <person name="Kautsar S.A."/>
            <person name="Yang D."/>
            <person name="Bader C.D."/>
            <person name="Teijaro C.N."/>
            <person name="Fluegel L."/>
            <person name="Davis C.M."/>
            <person name="Simpson J.R."/>
            <person name="Lauterbach L."/>
            <person name="Steele A.D."/>
            <person name="Gui C."/>
            <person name="Meng S."/>
            <person name="Li G."/>
            <person name="Viehrig K."/>
            <person name="Ye F."/>
            <person name="Su P."/>
            <person name="Kiefer A.F."/>
            <person name="Nichols A."/>
            <person name="Cepeda A.J."/>
            <person name="Yan W."/>
            <person name="Fan B."/>
            <person name="Jiang Y."/>
            <person name="Adhikari A."/>
            <person name="Zheng C.-J."/>
            <person name="Schuster L."/>
            <person name="Cowan T.M."/>
            <person name="Smanski M.J."/>
            <person name="Chevrette M.G."/>
            <person name="De Carvalho L.P.S."/>
            <person name="Shen B."/>
        </authorList>
    </citation>
    <scope>NUCLEOTIDE SEQUENCE [LARGE SCALE GENOMIC DNA]</scope>
    <source>
        <strain evidence="3 4">NPDC002593</strain>
    </source>
</reference>
<evidence type="ECO:0000313" key="3">
    <source>
        <dbReference type="EMBL" id="MFF3573369.1"/>
    </source>
</evidence>
<organism evidence="3 4">
    <name type="scientific">Nocardia jiangxiensis</name>
    <dbReference type="NCBI Taxonomy" id="282685"/>
    <lineage>
        <taxon>Bacteria</taxon>
        <taxon>Bacillati</taxon>
        <taxon>Actinomycetota</taxon>
        <taxon>Actinomycetes</taxon>
        <taxon>Mycobacteriales</taxon>
        <taxon>Nocardiaceae</taxon>
        <taxon>Nocardia</taxon>
    </lineage>
</organism>
<dbReference type="SUPFAM" id="SSF51735">
    <property type="entry name" value="NAD(P)-binding Rossmann-fold domains"/>
    <property type="match status" value="1"/>
</dbReference>
<proteinExistence type="inferred from homology"/>
<dbReference type="Proteomes" id="UP001601992">
    <property type="component" value="Unassembled WGS sequence"/>
</dbReference>
<dbReference type="Pfam" id="PF13561">
    <property type="entry name" value="adh_short_C2"/>
    <property type="match status" value="1"/>
</dbReference>
<dbReference type="PRINTS" id="PR00081">
    <property type="entry name" value="GDHRDH"/>
</dbReference>
<name>A0ABW6SAU2_9NOCA</name>
<dbReference type="InterPro" id="IPR002347">
    <property type="entry name" value="SDR_fam"/>
</dbReference>
<keyword evidence="4" id="KW-1185">Reference proteome</keyword>
<dbReference type="PANTHER" id="PTHR43639:SF1">
    <property type="entry name" value="SHORT-CHAIN DEHYDROGENASE_REDUCTASE FAMILY PROTEIN"/>
    <property type="match status" value="1"/>
</dbReference>
<dbReference type="InterPro" id="IPR036291">
    <property type="entry name" value="NAD(P)-bd_dom_sf"/>
</dbReference>
<dbReference type="PANTHER" id="PTHR43639">
    <property type="entry name" value="OXIDOREDUCTASE, SHORT-CHAIN DEHYDROGENASE/REDUCTASE FAMILY (AFU_ORTHOLOGUE AFUA_5G02870)"/>
    <property type="match status" value="1"/>
</dbReference>